<comment type="caution">
    <text evidence="1">The sequence shown here is derived from an EMBL/GenBank/DDBJ whole genome shotgun (WGS) entry which is preliminary data.</text>
</comment>
<proteinExistence type="predicted"/>
<evidence type="ECO:0000313" key="2">
    <source>
        <dbReference type="Proteomes" id="UP001194539"/>
    </source>
</evidence>
<protein>
    <submittedName>
        <fullName evidence="1">Uncharacterized protein</fullName>
    </submittedName>
</protein>
<dbReference type="Proteomes" id="UP001194539">
    <property type="component" value="Unassembled WGS sequence"/>
</dbReference>
<name>A0ABS0P164_9BRAD</name>
<sequence>MKWHSLSRLPVKYDVIWCRFPHRPALHVPADPPHPVVVRDIERNDALGEAIISVTYGTSNFKPERSEIDLLLSYGLELHAAGLKVPTRFDLDDKYNLIPCLWTDDFFPNWRPCGHLDDNCIRRLENRLRWREEEAIKRAAKKAAE</sequence>
<organism evidence="1 2">
    <name type="scientific">Bradyrhizobium diversitatis</name>
    <dbReference type="NCBI Taxonomy" id="2755406"/>
    <lineage>
        <taxon>Bacteria</taxon>
        <taxon>Pseudomonadati</taxon>
        <taxon>Pseudomonadota</taxon>
        <taxon>Alphaproteobacteria</taxon>
        <taxon>Hyphomicrobiales</taxon>
        <taxon>Nitrobacteraceae</taxon>
        <taxon>Bradyrhizobium</taxon>
    </lineage>
</organism>
<gene>
    <name evidence="1" type="ORF">H1B27_12080</name>
</gene>
<dbReference type="EMBL" id="JACEGD010000010">
    <property type="protein sequence ID" value="MBH5387011.1"/>
    <property type="molecule type" value="Genomic_DNA"/>
</dbReference>
<dbReference type="RefSeq" id="WP_197966206.1">
    <property type="nucleotide sequence ID" value="NZ_JACEGD010000010.1"/>
</dbReference>
<accession>A0ABS0P164</accession>
<reference evidence="1 2" key="1">
    <citation type="submission" date="2020-07" db="EMBL/GenBank/DDBJ databases">
        <title>Bradyrhizobium diversity isolated from nodules of indigenous legumes of Western Australia.</title>
        <authorList>
            <person name="Klepa M.S."/>
        </authorList>
    </citation>
    <scope>NUCLEOTIDE SEQUENCE [LARGE SCALE GENOMIC DNA]</scope>
    <source>
        <strain evidence="1 2">CNPSo 4019</strain>
    </source>
</reference>
<keyword evidence="2" id="KW-1185">Reference proteome</keyword>
<evidence type="ECO:0000313" key="1">
    <source>
        <dbReference type="EMBL" id="MBH5387011.1"/>
    </source>
</evidence>